<dbReference type="RefSeq" id="WP_186436719.1">
    <property type="nucleotide sequence ID" value="NZ_LT592171.1"/>
</dbReference>
<dbReference type="AlphaFoldDB" id="A0A238D9I5"/>
<proteinExistence type="predicted"/>
<gene>
    <name evidence="1" type="ORF">THIARS_80308</name>
</gene>
<evidence type="ECO:0000313" key="1">
    <source>
        <dbReference type="EMBL" id="SBP89784.1"/>
    </source>
</evidence>
<evidence type="ECO:0000313" key="2">
    <source>
        <dbReference type="Proteomes" id="UP000214566"/>
    </source>
</evidence>
<sequence>MLDSIYSDYDVDLRSAVEAAYAKDVVNPDTTLEDFYAVGADADLSQAPDLR</sequence>
<dbReference type="Proteomes" id="UP000214566">
    <property type="component" value="Unassembled WGS sequence"/>
</dbReference>
<protein>
    <submittedName>
        <fullName evidence="1">Uncharacterized protein</fullName>
    </submittedName>
</protein>
<reference evidence="1 2" key="1">
    <citation type="submission" date="2016-06" db="EMBL/GenBank/DDBJ databases">
        <authorList>
            <person name="Kjaerup R.B."/>
            <person name="Dalgaard T.S."/>
            <person name="Juul-Madsen H.R."/>
        </authorList>
    </citation>
    <scope>NUCLEOTIDE SEQUENCE [LARGE SCALE GENOMIC DNA]</scope>
    <source>
        <strain evidence="1 2">DSM 16361</strain>
    </source>
</reference>
<keyword evidence="2" id="KW-1185">Reference proteome</keyword>
<dbReference type="EMBL" id="FLMQ01000057">
    <property type="protein sequence ID" value="SBP89784.1"/>
    <property type="molecule type" value="Genomic_DNA"/>
</dbReference>
<organism evidence="1 2">
    <name type="scientific">Thiomonas delicata</name>
    <name type="common">Thiomonas cuprina</name>
    <dbReference type="NCBI Taxonomy" id="364030"/>
    <lineage>
        <taxon>Bacteria</taxon>
        <taxon>Pseudomonadati</taxon>
        <taxon>Pseudomonadota</taxon>
        <taxon>Betaproteobacteria</taxon>
        <taxon>Burkholderiales</taxon>
        <taxon>Thiomonas</taxon>
    </lineage>
</organism>
<name>A0A238D9I5_THIDL</name>
<accession>A0A238D9I5</accession>